<dbReference type="RefSeq" id="WP_091829905.1">
    <property type="nucleotide sequence ID" value="NZ_FNZK01000004.1"/>
</dbReference>
<dbReference type="STRING" id="84035.SAMN05660742_104116"/>
<organism evidence="2 3">
    <name type="scientific">Propionispira arboris</name>
    <dbReference type="NCBI Taxonomy" id="84035"/>
    <lineage>
        <taxon>Bacteria</taxon>
        <taxon>Bacillati</taxon>
        <taxon>Bacillota</taxon>
        <taxon>Negativicutes</taxon>
        <taxon>Selenomonadales</taxon>
        <taxon>Selenomonadaceae</taxon>
        <taxon>Propionispira</taxon>
    </lineage>
</organism>
<dbReference type="NCBIfam" id="TIGR02134">
    <property type="entry name" value="transald_staph"/>
    <property type="match status" value="1"/>
</dbReference>
<name>A0A1H6WRD6_9FIRM</name>
<reference evidence="2 3" key="1">
    <citation type="submission" date="2016-10" db="EMBL/GenBank/DDBJ databases">
        <authorList>
            <person name="de Groot N.N."/>
        </authorList>
    </citation>
    <scope>NUCLEOTIDE SEQUENCE [LARGE SCALE GENOMIC DNA]</scope>
    <source>
        <strain evidence="2 3">DSM 2179</strain>
    </source>
</reference>
<dbReference type="Pfam" id="PF00923">
    <property type="entry name" value="TAL_FSA"/>
    <property type="match status" value="1"/>
</dbReference>
<dbReference type="InterPro" id="IPR001585">
    <property type="entry name" value="TAL/FSA"/>
</dbReference>
<proteinExistence type="predicted"/>
<dbReference type="GO" id="GO:0005975">
    <property type="term" value="P:carbohydrate metabolic process"/>
    <property type="evidence" value="ECO:0007669"/>
    <property type="project" value="InterPro"/>
</dbReference>
<dbReference type="Proteomes" id="UP000199662">
    <property type="component" value="Unassembled WGS sequence"/>
</dbReference>
<evidence type="ECO:0000313" key="2">
    <source>
        <dbReference type="EMBL" id="SEJ19551.1"/>
    </source>
</evidence>
<dbReference type="PANTHER" id="PTHR10683:SF40">
    <property type="entry name" value="FRUCTOSE-6-PHOSPHATE ALDOLASE 1-RELATED"/>
    <property type="match status" value="1"/>
</dbReference>
<dbReference type="AlphaFoldDB" id="A0A1H6WRD6"/>
<dbReference type="InterPro" id="IPR013785">
    <property type="entry name" value="Aldolase_TIM"/>
</dbReference>
<dbReference type="InterPro" id="IPR011861">
    <property type="entry name" value="Transald_staph-type"/>
</dbReference>
<sequence>MNLKDLKIKLFADGANLQDMISVYKEGTADGFTTNPSLMKQAGVKDYKLFAKEVLAVIADAPVSFEVFSDDFSMMEKEATILANLARNVYVKIPITNTKGESSIPLIKKLSMQGYHLNVTAIFTLDQVQSVVDALNPKAASIVSVFAGRIADTGVDTRTLMKQAVEICHGKSNVELLWASCREFYNIIEAEEVGCDIITVQNSILAKSQNYGKDLKEYSLETVQSFYKDASGLGFSIV</sequence>
<dbReference type="Gene3D" id="3.20.20.70">
    <property type="entry name" value="Aldolase class I"/>
    <property type="match status" value="1"/>
</dbReference>
<dbReference type="PANTHER" id="PTHR10683">
    <property type="entry name" value="TRANSALDOLASE"/>
    <property type="match status" value="1"/>
</dbReference>
<gene>
    <name evidence="2" type="ORF">SAMN05660742_104116</name>
</gene>
<accession>A0A1H6WRD6</accession>
<keyword evidence="1" id="KW-0704">Schiff base</keyword>
<dbReference type="EMBL" id="FNZK01000004">
    <property type="protein sequence ID" value="SEJ19551.1"/>
    <property type="molecule type" value="Genomic_DNA"/>
</dbReference>
<dbReference type="SUPFAM" id="SSF51569">
    <property type="entry name" value="Aldolase"/>
    <property type="match status" value="1"/>
</dbReference>
<protein>
    <submittedName>
        <fullName evidence="2">Transaldolase</fullName>
    </submittedName>
</protein>
<evidence type="ECO:0000256" key="1">
    <source>
        <dbReference type="ARBA" id="ARBA00023270"/>
    </source>
</evidence>
<evidence type="ECO:0000313" key="3">
    <source>
        <dbReference type="Proteomes" id="UP000199662"/>
    </source>
</evidence>
<keyword evidence="3" id="KW-1185">Reference proteome</keyword>